<dbReference type="RefSeq" id="XP_064465740.1">
    <property type="nucleotide sequence ID" value="XM_064609670.1"/>
</dbReference>
<dbReference type="AlphaFoldDB" id="A0A2R5LDP9"/>
<keyword evidence="4 15" id="KW-0138">CF(0)</keyword>
<evidence type="ECO:0000256" key="1">
    <source>
        <dbReference type="ARBA" id="ARBA00004273"/>
    </source>
</evidence>
<evidence type="ECO:0000256" key="4">
    <source>
        <dbReference type="ARBA" id="ARBA00022547"/>
    </source>
</evidence>
<keyword evidence="7" id="KW-0007">Acetylation</keyword>
<evidence type="ECO:0000256" key="10">
    <source>
        <dbReference type="ARBA" id="ARBA00023136"/>
    </source>
</evidence>
<evidence type="ECO:0000256" key="13">
    <source>
        <dbReference type="ARBA" id="ARBA00064647"/>
    </source>
</evidence>
<dbReference type="GO" id="GO:0045259">
    <property type="term" value="C:proton-transporting ATP synthase complex"/>
    <property type="evidence" value="ECO:0007669"/>
    <property type="project" value="UniProtKB-UniRule"/>
</dbReference>
<dbReference type="CTD" id="41745"/>
<feature type="coiled-coil region" evidence="16">
    <location>
        <begin position="49"/>
        <end position="76"/>
    </location>
</feature>
<evidence type="ECO:0000313" key="17">
    <source>
        <dbReference type="EMBL" id="MBY07661.1"/>
    </source>
</evidence>
<keyword evidence="5 15" id="KW-0375">Hydrogen ion transport</keyword>
<evidence type="ECO:0000256" key="16">
    <source>
        <dbReference type="SAM" id="Coils"/>
    </source>
</evidence>
<evidence type="ECO:0000256" key="5">
    <source>
        <dbReference type="ARBA" id="ARBA00022781"/>
    </source>
</evidence>
<accession>A0A2R5LDP9</accession>
<evidence type="ECO:0000256" key="3">
    <source>
        <dbReference type="ARBA" id="ARBA00022448"/>
    </source>
</evidence>
<comment type="function">
    <text evidence="12 15">Subunit e, of the mitochondrial membrane ATP synthase complex (F(1)F(0) ATP synthase or Complex V) that produces ATP from ADP in the presence of a proton gradient across the membrane which is generated by electron transport complexes of the respiratory chain. ATP synthase complex consist of a soluble F(1) head domain - the catalytic core - and a membrane F(1) domain - the membrane proton channel. These two domains are linked by a central stalk rotating inside the F(1) region and a stationary peripheral stalk. During catalysis, ATP synthesis in the catalytic domain of F(1) is coupled via a rotary mechanism of the central stalk subunits to proton translocation. In vivo, can only synthesize ATP although its ATP hydrolase activity can be activated artificially in vitro. Part of the complex F(0) domain.</text>
</comment>
<sequence length="85" mass="9388">MVELAPPVAVSPFIRACRWGAFAAGVLYGAYNLKRLTKKEAVRREVEAKHQASIAAKKQEEKLRAQREELLVLAKETGTPVPPGF</sequence>
<evidence type="ECO:0000256" key="8">
    <source>
        <dbReference type="ARBA" id="ARBA00023065"/>
    </source>
</evidence>
<evidence type="ECO:0000256" key="12">
    <source>
        <dbReference type="ARBA" id="ARBA00057306"/>
    </source>
</evidence>
<dbReference type="InterPro" id="IPR008386">
    <property type="entry name" value="ATP_synth_F0_esu_mt"/>
</dbReference>
<keyword evidence="6 15" id="KW-0999">Mitochondrion inner membrane</keyword>
<dbReference type="EMBL" id="GGLE01003535">
    <property type="protein sequence ID" value="MBY07661.1"/>
    <property type="molecule type" value="Transcribed_RNA"/>
</dbReference>
<evidence type="ECO:0000256" key="2">
    <source>
        <dbReference type="ARBA" id="ARBA00007333"/>
    </source>
</evidence>
<dbReference type="PANTHER" id="PTHR12427">
    <property type="entry name" value="ATP SYNTHASE E CHAIN, MITOCHONDRIAL"/>
    <property type="match status" value="1"/>
</dbReference>
<evidence type="ECO:0000256" key="9">
    <source>
        <dbReference type="ARBA" id="ARBA00023128"/>
    </source>
</evidence>
<organism evidence="17">
    <name type="scientific">Ornithodoros turicata</name>
    <dbReference type="NCBI Taxonomy" id="34597"/>
    <lineage>
        <taxon>Eukaryota</taxon>
        <taxon>Metazoa</taxon>
        <taxon>Ecdysozoa</taxon>
        <taxon>Arthropoda</taxon>
        <taxon>Chelicerata</taxon>
        <taxon>Arachnida</taxon>
        <taxon>Acari</taxon>
        <taxon>Parasitiformes</taxon>
        <taxon>Ixodida</taxon>
        <taxon>Ixodoidea</taxon>
        <taxon>Argasidae</taxon>
        <taxon>Ornithodorinae</taxon>
        <taxon>Ornithodoros</taxon>
    </lineage>
</organism>
<comment type="subcellular location">
    <subcellularLocation>
        <location evidence="1 15">Mitochondrion inner membrane</location>
    </subcellularLocation>
</comment>
<dbReference type="KEGG" id="oti:135377319"/>
<dbReference type="GO" id="GO:0015078">
    <property type="term" value="F:proton transmembrane transporter activity"/>
    <property type="evidence" value="ECO:0007669"/>
    <property type="project" value="InterPro"/>
</dbReference>
<comment type="subunit">
    <text evidence="13">Component of the ATP synthase complex composed at least of ATP5F1A/subunit alpha, ATP5F1B/subunit beta, ATP5MC1/subunit c (homooctomer), MT-ATP6/subunit a, MT-ATP8/subunit 8, ATP5ME/subunit e, ATP5MF/subunit f, ATP5MG/subunit g, ATP5MK/subunit k, ATP5MJ/subunit j, ATP5F1C/subunit gamma, ATP5F1D/subunit delta, ATP5F1E/subunit epsilon, ATP5PF/subunit F6, ATP5PB/subunit b, ATP5PD/subunit d, ATP5PO/subunit OSCP. ATP synthase complex consists of a soluble F(1) head domain (subunits alpha(3) and beta(3)) - the catalytic core - and a membrane F(0) domain - the membrane proton channel (subunits c, a, 8, e, f, g, k and j). These two domains are linked by a central stalk (subunits gamma, delta, and epsilon) rotating inside the F1 region and a stationary peripheral stalk (subunits F6, b, d, and OSCP).</text>
</comment>
<keyword evidence="10" id="KW-0472">Membrane</keyword>
<comment type="subunit">
    <text evidence="15">F-type ATPases have 2 components, CF(1) - the catalytic core - and CF(0) - the membrane proton channel. CF(1) and CF(0) have multiple subunits.</text>
</comment>
<dbReference type="PANTHER" id="PTHR12427:SF1">
    <property type="entry name" value="ATP SYNTHASE SUBUNIT E, MITOCHONDRIAL"/>
    <property type="match status" value="1"/>
</dbReference>
<evidence type="ECO:0000256" key="14">
    <source>
        <dbReference type="ARBA" id="ARBA00074682"/>
    </source>
</evidence>
<proteinExistence type="inferred from homology"/>
<dbReference type="GO" id="GO:0005743">
    <property type="term" value="C:mitochondrial inner membrane"/>
    <property type="evidence" value="ECO:0007669"/>
    <property type="project" value="UniProtKB-SubCell"/>
</dbReference>
<keyword evidence="16" id="KW-0175">Coiled coil</keyword>
<name>A0A2R5LDP9_9ACAR</name>
<keyword evidence="11 15" id="KW-0066">ATP synthesis</keyword>
<evidence type="ECO:0000256" key="7">
    <source>
        <dbReference type="ARBA" id="ARBA00022990"/>
    </source>
</evidence>
<keyword evidence="8 15" id="KW-0406">Ion transport</keyword>
<keyword evidence="9 15" id="KW-0496">Mitochondrion</keyword>
<comment type="similarity">
    <text evidence="2 15">Belongs to the ATPase e subunit family.</text>
</comment>
<dbReference type="GO" id="GO:0015986">
    <property type="term" value="P:proton motive force-driven ATP synthesis"/>
    <property type="evidence" value="ECO:0007669"/>
    <property type="project" value="InterPro"/>
</dbReference>
<evidence type="ECO:0000256" key="15">
    <source>
        <dbReference type="RuleBase" id="RU367005"/>
    </source>
</evidence>
<evidence type="ECO:0000256" key="11">
    <source>
        <dbReference type="ARBA" id="ARBA00023310"/>
    </source>
</evidence>
<evidence type="ECO:0000256" key="6">
    <source>
        <dbReference type="ARBA" id="ARBA00022792"/>
    </source>
</evidence>
<reference evidence="17" key="1">
    <citation type="submission" date="2018-03" db="EMBL/GenBank/DDBJ databases">
        <title>The relapsing fever spirochete Borrelia turicatae persists in the highly oxidative environment of its soft-bodied tick vector.</title>
        <authorList>
            <person name="Bourret T.J."/>
            <person name="Boyle W.K."/>
            <person name="Valenzuela J.G."/>
            <person name="Oliveira F."/>
            <person name="Lopez J.E."/>
        </authorList>
    </citation>
    <scope>NUCLEOTIDE SEQUENCE</scope>
    <source>
        <strain evidence="17">Kansas strain/isolate</strain>
        <tissue evidence="17">Salivary glands</tissue>
    </source>
</reference>
<keyword evidence="3 15" id="KW-0813">Transport</keyword>
<protein>
    <recommendedName>
        <fullName evidence="14 15">ATP synthase F(0) complex subunit e, mitochondrial</fullName>
    </recommendedName>
</protein>
<dbReference type="GeneID" id="135377319"/>
<dbReference type="Pfam" id="PF05680">
    <property type="entry name" value="ATP-synt_E"/>
    <property type="match status" value="1"/>
</dbReference>